<feature type="binding site" evidence="10">
    <location>
        <position position="412"/>
    </location>
    <ligand>
        <name>ATP</name>
        <dbReference type="ChEBI" id="CHEBI:30616"/>
    </ligand>
</feature>
<comment type="catalytic activity">
    <reaction evidence="8 10">
        <text>glycerol + ATP = sn-glycerol 3-phosphate + ADP + H(+)</text>
        <dbReference type="Rhea" id="RHEA:21644"/>
        <dbReference type="ChEBI" id="CHEBI:15378"/>
        <dbReference type="ChEBI" id="CHEBI:17754"/>
        <dbReference type="ChEBI" id="CHEBI:30616"/>
        <dbReference type="ChEBI" id="CHEBI:57597"/>
        <dbReference type="ChEBI" id="CHEBI:456216"/>
        <dbReference type="EC" id="2.7.1.30"/>
    </reaction>
</comment>
<comment type="similarity">
    <text evidence="2 10 11">Belongs to the FGGY kinase family.</text>
</comment>
<dbReference type="InterPro" id="IPR018483">
    <property type="entry name" value="Carb_kinase_FGGY_CS"/>
</dbReference>
<dbReference type="EC" id="2.7.1.30" evidence="10"/>
<evidence type="ECO:0000256" key="5">
    <source>
        <dbReference type="ARBA" id="ARBA00022777"/>
    </source>
</evidence>
<dbReference type="Gene3D" id="3.30.420.40">
    <property type="match status" value="2"/>
</dbReference>
<comment type="caution">
    <text evidence="14">The sequence shown here is derived from an EMBL/GenBank/DDBJ whole genome shotgun (WGS) entry which is preliminary data.</text>
</comment>
<dbReference type="GO" id="GO:0005829">
    <property type="term" value="C:cytosol"/>
    <property type="evidence" value="ECO:0007669"/>
    <property type="project" value="TreeGrafter"/>
</dbReference>
<evidence type="ECO:0000313" key="15">
    <source>
        <dbReference type="Proteomes" id="UP000076660"/>
    </source>
</evidence>
<keyword evidence="7 10" id="KW-0067">ATP-binding</keyword>
<dbReference type="GO" id="GO:0019563">
    <property type="term" value="P:glycerol catabolic process"/>
    <property type="evidence" value="ECO:0007669"/>
    <property type="project" value="UniProtKB-UniRule"/>
</dbReference>
<feature type="domain" description="Carbohydrate kinase FGGY C-terminal" evidence="13">
    <location>
        <begin position="261"/>
        <end position="450"/>
    </location>
</feature>
<dbReference type="GO" id="GO:0005524">
    <property type="term" value="F:ATP binding"/>
    <property type="evidence" value="ECO:0007669"/>
    <property type="project" value="UniProtKB-UniRule"/>
</dbReference>
<feature type="binding site" evidence="10">
    <location>
        <position position="13"/>
    </location>
    <ligand>
        <name>ADP</name>
        <dbReference type="ChEBI" id="CHEBI:456216"/>
    </ligand>
</feature>
<evidence type="ECO:0000256" key="2">
    <source>
        <dbReference type="ARBA" id="ARBA00009156"/>
    </source>
</evidence>
<comment type="pathway">
    <text evidence="1 10">Polyol metabolism; glycerol degradation via glycerol kinase pathway; sn-glycerol 3-phosphate from glycerol: step 1/1.</text>
</comment>
<dbReference type="InterPro" id="IPR018485">
    <property type="entry name" value="FGGY_C"/>
</dbReference>
<keyword evidence="4 10" id="KW-0547">Nucleotide-binding</keyword>
<comment type="caution">
    <text evidence="10">Lacks conserved residue(s) required for the propagation of feature annotation.</text>
</comment>
<keyword evidence="3 10" id="KW-0808">Transferase</keyword>
<feature type="binding site" evidence="10">
    <location>
        <position position="267"/>
    </location>
    <ligand>
        <name>ATP</name>
        <dbReference type="ChEBI" id="CHEBI:30616"/>
    </ligand>
</feature>
<dbReference type="SUPFAM" id="SSF53067">
    <property type="entry name" value="Actin-like ATPase domain"/>
    <property type="match status" value="2"/>
</dbReference>
<feature type="binding site" evidence="10">
    <location>
        <position position="135"/>
    </location>
    <ligand>
        <name>sn-glycerol 3-phosphate</name>
        <dbReference type="ChEBI" id="CHEBI:57597"/>
    </ligand>
</feature>
<evidence type="ECO:0000256" key="9">
    <source>
        <dbReference type="ARBA" id="ARBA00054633"/>
    </source>
</evidence>
<dbReference type="NCBIfam" id="TIGR01311">
    <property type="entry name" value="glycerol_kin"/>
    <property type="match status" value="1"/>
</dbReference>
<feature type="binding site" evidence="10">
    <location>
        <position position="311"/>
    </location>
    <ligand>
        <name>ATP</name>
        <dbReference type="ChEBI" id="CHEBI:30616"/>
    </ligand>
</feature>
<dbReference type="AlphaFoldDB" id="A0A1W2LKR8"/>
<evidence type="ECO:0000259" key="13">
    <source>
        <dbReference type="Pfam" id="PF02782"/>
    </source>
</evidence>
<feature type="binding site" evidence="10">
    <location>
        <position position="245"/>
    </location>
    <ligand>
        <name>glycerol</name>
        <dbReference type="ChEBI" id="CHEBI:17754"/>
    </ligand>
</feature>
<feature type="binding site" evidence="10">
    <location>
        <position position="315"/>
    </location>
    <ligand>
        <name>ATP</name>
        <dbReference type="ChEBI" id="CHEBI:30616"/>
    </ligand>
</feature>
<dbReference type="CDD" id="cd07769">
    <property type="entry name" value="ASKHA_NBD_FGGY_GK"/>
    <property type="match status" value="1"/>
</dbReference>
<dbReference type="Pfam" id="PF02782">
    <property type="entry name" value="FGGY_C"/>
    <property type="match status" value="1"/>
</dbReference>
<comment type="activity regulation">
    <text evidence="10">Inhibited by fructose 1,6-bisphosphate (FBP).</text>
</comment>
<dbReference type="UniPathway" id="UPA00618">
    <property type="reaction ID" value="UER00672"/>
</dbReference>
<dbReference type="FunFam" id="3.30.420.40:FF:000007">
    <property type="entry name" value="Glycerol kinase"/>
    <property type="match status" value="1"/>
</dbReference>
<feature type="binding site" evidence="10">
    <location>
        <position position="84"/>
    </location>
    <ligand>
        <name>sn-glycerol 3-phosphate</name>
        <dbReference type="ChEBI" id="CHEBI:57597"/>
    </ligand>
</feature>
<evidence type="ECO:0000256" key="10">
    <source>
        <dbReference type="HAMAP-Rule" id="MF_00186"/>
    </source>
</evidence>
<name>A0A1W2LKR8_9PSEU</name>
<feature type="binding site" evidence="10">
    <location>
        <position position="15"/>
    </location>
    <ligand>
        <name>ATP</name>
        <dbReference type="ChEBI" id="CHEBI:30616"/>
    </ligand>
</feature>
<comment type="function">
    <text evidence="9 10">Key enzyme in the regulation of glycerol uptake and metabolism. Catalyzes the phosphorylation of glycerol to yield sn-glycerol 3-phosphate.</text>
</comment>
<feature type="binding site" evidence="10">
    <location>
        <position position="83"/>
    </location>
    <ligand>
        <name>sn-glycerol 3-phosphate</name>
        <dbReference type="ChEBI" id="CHEBI:57597"/>
    </ligand>
</feature>
<dbReference type="Proteomes" id="UP000076660">
    <property type="component" value="Unassembled WGS sequence"/>
</dbReference>
<dbReference type="PROSITE" id="PS00445">
    <property type="entry name" value="FGGY_KINASES_2"/>
    <property type="match status" value="1"/>
</dbReference>
<dbReference type="PANTHER" id="PTHR10196:SF69">
    <property type="entry name" value="GLYCEROL KINASE"/>
    <property type="match status" value="1"/>
</dbReference>
<feature type="domain" description="Carbohydrate kinase FGGY N-terminal" evidence="12">
    <location>
        <begin position="5"/>
        <end position="252"/>
    </location>
</feature>
<feature type="binding site" evidence="10">
    <location>
        <position position="13"/>
    </location>
    <ligand>
        <name>sn-glycerol 3-phosphate</name>
        <dbReference type="ChEBI" id="CHEBI:57597"/>
    </ligand>
</feature>
<evidence type="ECO:0000256" key="6">
    <source>
        <dbReference type="ARBA" id="ARBA00022798"/>
    </source>
</evidence>
<dbReference type="HAMAP" id="MF_00186">
    <property type="entry name" value="Glycerol_kin"/>
    <property type="match status" value="1"/>
</dbReference>
<evidence type="ECO:0000313" key="14">
    <source>
        <dbReference type="EMBL" id="ONF63475.1"/>
    </source>
</evidence>
<evidence type="ECO:0000256" key="1">
    <source>
        <dbReference type="ARBA" id="ARBA00005190"/>
    </source>
</evidence>
<organism evidence="14 15">
    <name type="scientific">Amycolatopsis keratiniphila subsp. keratiniphila</name>
    <dbReference type="NCBI Taxonomy" id="227715"/>
    <lineage>
        <taxon>Bacteria</taxon>
        <taxon>Bacillati</taxon>
        <taxon>Actinomycetota</taxon>
        <taxon>Actinomycetes</taxon>
        <taxon>Pseudonocardiales</taxon>
        <taxon>Pseudonocardiaceae</taxon>
        <taxon>Amycolatopsis</taxon>
        <taxon>Amycolatopsis japonica group</taxon>
    </lineage>
</organism>
<feature type="binding site" evidence="10">
    <location>
        <position position="83"/>
    </location>
    <ligand>
        <name>glycerol</name>
        <dbReference type="ChEBI" id="CHEBI:17754"/>
    </ligand>
</feature>
<evidence type="ECO:0000256" key="8">
    <source>
        <dbReference type="ARBA" id="ARBA00052101"/>
    </source>
</evidence>
<dbReference type="PANTHER" id="PTHR10196">
    <property type="entry name" value="SUGAR KINASE"/>
    <property type="match status" value="1"/>
</dbReference>
<feature type="binding site" evidence="10">
    <location>
        <position position="246"/>
    </location>
    <ligand>
        <name>glycerol</name>
        <dbReference type="ChEBI" id="CHEBI:17754"/>
    </ligand>
</feature>
<dbReference type="NCBIfam" id="NF000756">
    <property type="entry name" value="PRK00047.1"/>
    <property type="match status" value="1"/>
</dbReference>
<feature type="binding site" evidence="10">
    <location>
        <position position="135"/>
    </location>
    <ligand>
        <name>glycerol</name>
        <dbReference type="ChEBI" id="CHEBI:17754"/>
    </ligand>
</feature>
<feature type="binding site" evidence="10">
    <location>
        <position position="13"/>
    </location>
    <ligand>
        <name>ATP</name>
        <dbReference type="ChEBI" id="CHEBI:30616"/>
    </ligand>
</feature>
<proteinExistence type="inferred from homology"/>
<sequence length="650" mass="71095">MVQRYVMSIDQGTTSTRCILFDARGRLVSVAQREHTQHFPRPGWVEHDATEIWRNVGRIVPQALADAGVEAGQVVGLGIANQRETTVLWDRHTGNPVGRAIVWQDTRTDAMLEHLAREPGADRVRRLCGLPLATYFSAPRIRWMLERTPGLRERAERGDVLFGTVESWLIWNLTGGPEGGVHVTDVTNASRTMLMNLRTLSWDDELLEFFDVPRAMLPEIRPSTEVYGTTSRVVPGIRIAAALGDQQAALFGQTCFAPGEAKCTYGTGSFLLLNTGPTPVLSAHGMLTTVGFKIGDEPAVYALEGSIAVTGSLVQWFRDGLELIGSAPEIETLARTVEDNGGCYIVPAFSGLFAPHWHSEARGVIAGLTSYITKGHLARAVLEATGWQTREVVDAMNADSGLALSTLKVDGGMTADNLLMQFVADVLDVPVVRPMVAETVSLGAAYAAGLSVGYWPDLEGLRRNWHRAGQWLPTMDPARRDSEYSHWRQAVELTFGWMRPGPTAAPPGSDLVEVVLADHRRIEQLFRDLRNDEADRPALIAELSASLVAHATATERIVRPDATESGLADELLAVLESADSEKALAVLENSVDAHIRAEERGLLNELRRTLSTSDRTGLGRAFVAERQRQLDLDCGSAAHVREQGSRLRLS</sequence>
<dbReference type="Pfam" id="PF00370">
    <property type="entry name" value="FGGY_N"/>
    <property type="match status" value="1"/>
</dbReference>
<dbReference type="InterPro" id="IPR018484">
    <property type="entry name" value="FGGY_N"/>
</dbReference>
<feature type="binding site" evidence="10">
    <location>
        <position position="267"/>
    </location>
    <ligand>
        <name>ADP</name>
        <dbReference type="ChEBI" id="CHEBI:456216"/>
    </ligand>
</feature>
<keyword evidence="5 10" id="KW-0418">Kinase</keyword>
<gene>
    <name evidence="10" type="primary">glpK</name>
    <name evidence="14" type="ORF">AVR91_0233565</name>
</gene>
<evidence type="ECO:0000256" key="7">
    <source>
        <dbReference type="ARBA" id="ARBA00022840"/>
    </source>
</evidence>
<protein>
    <recommendedName>
        <fullName evidence="10">Glycerol kinase</fullName>
        <ecNumber evidence="10">2.7.1.30</ecNumber>
    </recommendedName>
    <alternativeName>
        <fullName evidence="10">ATP:glycerol 3-phosphotransferase</fullName>
    </alternativeName>
    <alternativeName>
        <fullName evidence="10">Glycerokinase</fullName>
        <shortName evidence="10">GK</shortName>
    </alternativeName>
</protein>
<dbReference type="GO" id="GO:0004370">
    <property type="term" value="F:glycerol kinase activity"/>
    <property type="evidence" value="ECO:0007669"/>
    <property type="project" value="UniProtKB-UniRule"/>
</dbReference>
<dbReference type="EMBL" id="LQMT02000036">
    <property type="protein sequence ID" value="ONF63475.1"/>
    <property type="molecule type" value="Genomic_DNA"/>
</dbReference>
<dbReference type="RefSeq" id="WP_063274355.1">
    <property type="nucleotide sequence ID" value="NZ_LQMT02000036.1"/>
</dbReference>
<dbReference type="InterPro" id="IPR043129">
    <property type="entry name" value="ATPase_NBD"/>
</dbReference>
<feature type="binding site" evidence="10">
    <location>
        <position position="412"/>
    </location>
    <ligand>
        <name>ADP</name>
        <dbReference type="ChEBI" id="CHEBI:456216"/>
    </ligand>
</feature>
<dbReference type="OrthoDB" id="9805576at2"/>
<feature type="binding site" evidence="10">
    <location>
        <position position="17"/>
    </location>
    <ligand>
        <name>ADP</name>
        <dbReference type="ChEBI" id="CHEBI:456216"/>
    </ligand>
</feature>
<accession>A0A1W2LKR8</accession>
<dbReference type="FunFam" id="3.30.420.40:FF:000008">
    <property type="entry name" value="Glycerol kinase"/>
    <property type="match status" value="1"/>
</dbReference>
<evidence type="ECO:0000256" key="4">
    <source>
        <dbReference type="ARBA" id="ARBA00022741"/>
    </source>
</evidence>
<feature type="binding site" evidence="10">
    <location>
        <position position="245"/>
    </location>
    <ligand>
        <name>sn-glycerol 3-phosphate</name>
        <dbReference type="ChEBI" id="CHEBI:57597"/>
    </ligand>
</feature>
<dbReference type="InterPro" id="IPR005999">
    <property type="entry name" value="Glycerol_kin"/>
</dbReference>
<feature type="binding site" evidence="10">
    <location>
        <position position="14"/>
    </location>
    <ligand>
        <name>ATP</name>
        <dbReference type="ChEBI" id="CHEBI:30616"/>
    </ligand>
</feature>
<evidence type="ECO:0000256" key="3">
    <source>
        <dbReference type="ARBA" id="ARBA00022679"/>
    </source>
</evidence>
<evidence type="ECO:0000256" key="11">
    <source>
        <dbReference type="RuleBase" id="RU003733"/>
    </source>
</evidence>
<keyword evidence="6 10" id="KW-0319">Glycerol metabolism</keyword>
<feature type="binding site" evidence="10">
    <location>
        <position position="311"/>
    </location>
    <ligand>
        <name>ADP</name>
        <dbReference type="ChEBI" id="CHEBI:456216"/>
    </ligand>
</feature>
<dbReference type="GO" id="GO:0006072">
    <property type="term" value="P:glycerol-3-phosphate metabolic process"/>
    <property type="evidence" value="ECO:0007669"/>
    <property type="project" value="InterPro"/>
</dbReference>
<evidence type="ECO:0000259" key="12">
    <source>
        <dbReference type="Pfam" id="PF00370"/>
    </source>
</evidence>
<feature type="binding site" evidence="10">
    <location>
        <position position="84"/>
    </location>
    <ligand>
        <name>glycerol</name>
        <dbReference type="ChEBI" id="CHEBI:17754"/>
    </ligand>
</feature>
<reference evidence="14 15" key="1">
    <citation type="submission" date="2016-12" db="EMBL/GenBank/DDBJ databases">
        <title>Amycolatopsis keratiniphila subsp. keratiniphila genome sequencing and assembly.</title>
        <authorList>
            <person name="Mayilraj S."/>
            <person name="Kaur N."/>
        </authorList>
    </citation>
    <scope>NUCLEOTIDE SEQUENCE [LARGE SCALE GENOMIC DNA]</scope>
    <source>
        <strain evidence="14 15">DSM 44409</strain>
    </source>
</reference>